<name>A0A6A5ZPC7_9PLEO</name>
<dbReference type="Proteomes" id="UP000799770">
    <property type="component" value="Unassembled WGS sequence"/>
</dbReference>
<protein>
    <submittedName>
        <fullName evidence="1">Uncharacterized protein</fullName>
    </submittedName>
</protein>
<dbReference type="AlphaFoldDB" id="A0A6A5ZPC7"/>
<evidence type="ECO:0000313" key="2">
    <source>
        <dbReference type="Proteomes" id="UP000799770"/>
    </source>
</evidence>
<sequence>MSAPKACSPPVTKACSLFASSKHLESIKLSQTATPPSTAPHNSLSRTHQLSTSLLSPSDSRLLLEAYNLDPPSTSSTASAILRDRILTLASELRFHLAASYQSLLSGSYQSLHSASYQNLHSASYQSLLAASYHQSLLSASYQSLHSASY</sequence>
<dbReference type="OrthoDB" id="3200163at2759"/>
<proteinExistence type="predicted"/>
<accession>A0A6A5ZPC7</accession>
<evidence type="ECO:0000313" key="1">
    <source>
        <dbReference type="EMBL" id="KAF2120078.1"/>
    </source>
</evidence>
<organism evidence="1 2">
    <name type="scientific">Lophiotrema nucula</name>
    <dbReference type="NCBI Taxonomy" id="690887"/>
    <lineage>
        <taxon>Eukaryota</taxon>
        <taxon>Fungi</taxon>
        <taxon>Dikarya</taxon>
        <taxon>Ascomycota</taxon>
        <taxon>Pezizomycotina</taxon>
        <taxon>Dothideomycetes</taxon>
        <taxon>Pleosporomycetidae</taxon>
        <taxon>Pleosporales</taxon>
        <taxon>Lophiotremataceae</taxon>
        <taxon>Lophiotrema</taxon>
    </lineage>
</organism>
<gene>
    <name evidence="1" type="ORF">BDV96DRAFT_566637</name>
</gene>
<dbReference type="EMBL" id="ML977314">
    <property type="protein sequence ID" value="KAF2120078.1"/>
    <property type="molecule type" value="Genomic_DNA"/>
</dbReference>
<keyword evidence="2" id="KW-1185">Reference proteome</keyword>
<reference evidence="1" key="1">
    <citation type="journal article" date="2020" name="Stud. Mycol.">
        <title>101 Dothideomycetes genomes: a test case for predicting lifestyles and emergence of pathogens.</title>
        <authorList>
            <person name="Haridas S."/>
            <person name="Albert R."/>
            <person name="Binder M."/>
            <person name="Bloem J."/>
            <person name="Labutti K."/>
            <person name="Salamov A."/>
            <person name="Andreopoulos B."/>
            <person name="Baker S."/>
            <person name="Barry K."/>
            <person name="Bills G."/>
            <person name="Bluhm B."/>
            <person name="Cannon C."/>
            <person name="Castanera R."/>
            <person name="Culley D."/>
            <person name="Daum C."/>
            <person name="Ezra D."/>
            <person name="Gonzalez J."/>
            <person name="Henrissat B."/>
            <person name="Kuo A."/>
            <person name="Liang C."/>
            <person name="Lipzen A."/>
            <person name="Lutzoni F."/>
            <person name="Magnuson J."/>
            <person name="Mondo S."/>
            <person name="Nolan M."/>
            <person name="Ohm R."/>
            <person name="Pangilinan J."/>
            <person name="Park H.-J."/>
            <person name="Ramirez L."/>
            <person name="Alfaro M."/>
            <person name="Sun H."/>
            <person name="Tritt A."/>
            <person name="Yoshinaga Y."/>
            <person name="Zwiers L.-H."/>
            <person name="Turgeon B."/>
            <person name="Goodwin S."/>
            <person name="Spatafora J."/>
            <person name="Crous P."/>
            <person name="Grigoriev I."/>
        </authorList>
    </citation>
    <scope>NUCLEOTIDE SEQUENCE</scope>
    <source>
        <strain evidence="1">CBS 627.86</strain>
    </source>
</reference>